<name>A0A0U2MA85_CALSV</name>
<comment type="subcellular location">
    <subcellularLocation>
        <location evidence="3">Cytoplasm</location>
        <location evidence="3">Cytosol</location>
    </subcellularLocation>
    <subcellularLocation>
        <location evidence="2">Rough endoplasmic reticulum</location>
    </subcellularLocation>
</comment>
<evidence type="ECO:0000256" key="9">
    <source>
        <dbReference type="ARBA" id="ARBA00035167"/>
    </source>
</evidence>
<comment type="similarity">
    <text evidence="4">Belongs to the universal ribosomal protein uS14 family.</text>
</comment>
<dbReference type="InterPro" id="IPR018271">
    <property type="entry name" value="Ribosomal_uS14_CS"/>
</dbReference>
<dbReference type="GO" id="GO:0003735">
    <property type="term" value="F:structural constituent of ribosome"/>
    <property type="evidence" value="ECO:0007669"/>
    <property type="project" value="InterPro"/>
</dbReference>
<evidence type="ECO:0000256" key="4">
    <source>
        <dbReference type="ARBA" id="ARBA00009083"/>
    </source>
</evidence>
<dbReference type="Gene3D" id="4.10.830.10">
    <property type="entry name" value="30s Ribosomal Protein S14, Chain N"/>
    <property type="match status" value="1"/>
</dbReference>
<proteinExistence type="evidence at transcript level"/>
<evidence type="ECO:0000256" key="7">
    <source>
        <dbReference type="ARBA" id="ARBA00022980"/>
    </source>
</evidence>
<dbReference type="InterPro" id="IPR039744">
    <property type="entry name" value="RIbosomal_uS14_euk_arc"/>
</dbReference>
<dbReference type="AlphaFoldDB" id="A0A0U2MA85"/>
<evidence type="ECO:0000256" key="1">
    <source>
        <dbReference type="ARBA" id="ARBA00001947"/>
    </source>
</evidence>
<accession>A0A0U2MA85</accession>
<dbReference type="PROSITE" id="PS00527">
    <property type="entry name" value="RIBOSOMAL_S14"/>
    <property type="match status" value="1"/>
</dbReference>
<dbReference type="NCBIfam" id="NF004424">
    <property type="entry name" value="PRK05766.1"/>
    <property type="match status" value="1"/>
</dbReference>
<dbReference type="InterPro" id="IPR001209">
    <property type="entry name" value="Ribosomal_uS14"/>
</dbReference>
<sequence>MGHDNIWFSRPRKYGQGSRKCRACSNGHGMIRKYHLNMCRQCFREYSGDIGFKKLD</sequence>
<evidence type="ECO:0000256" key="5">
    <source>
        <dbReference type="ARBA" id="ARBA00011542"/>
    </source>
</evidence>
<evidence type="ECO:0000256" key="8">
    <source>
        <dbReference type="ARBA" id="ARBA00023274"/>
    </source>
</evidence>
<dbReference type="GO" id="GO:0008270">
    <property type="term" value="F:zinc ion binding"/>
    <property type="evidence" value="ECO:0007669"/>
    <property type="project" value="InterPro"/>
</dbReference>
<dbReference type="GO" id="GO:0022627">
    <property type="term" value="C:cytosolic small ribosomal subunit"/>
    <property type="evidence" value="ECO:0007669"/>
    <property type="project" value="TreeGrafter"/>
</dbReference>
<evidence type="ECO:0000313" key="11">
    <source>
        <dbReference type="EMBL" id="ALS04983.1"/>
    </source>
</evidence>
<evidence type="ECO:0000256" key="6">
    <source>
        <dbReference type="ARBA" id="ARBA00022833"/>
    </source>
</evidence>
<dbReference type="PANTHER" id="PTHR12010:SF2">
    <property type="entry name" value="40S RIBOSOMAL PROTEIN S29"/>
    <property type="match status" value="1"/>
</dbReference>
<keyword evidence="6" id="KW-0862">Zinc</keyword>
<evidence type="ECO:0000256" key="3">
    <source>
        <dbReference type="ARBA" id="ARBA00004514"/>
    </source>
</evidence>
<protein>
    <recommendedName>
        <fullName evidence="9">Small ribosomal subunit protein uS14</fullName>
    </recommendedName>
    <alternativeName>
        <fullName evidence="10">40S ribosomal protein S29</fullName>
    </alternativeName>
</protein>
<comment type="subunit">
    <text evidence="5">Component of the 40S small ribosomal subunit.</text>
</comment>
<reference evidence="11" key="1">
    <citation type="journal article" date="2015" name="Sci. Rep.">
        <title>Spliced leader RNA trans-splicing discovered in copepods.</title>
        <authorList>
            <person name="Yang F."/>
            <person name="Xu D."/>
            <person name="Zhuang Y."/>
            <person name="Yi X."/>
            <person name="Huang Y."/>
            <person name="Chen H."/>
            <person name="Lin S."/>
            <person name="Campbell D.A."/>
            <person name="Sturm N.R."/>
            <person name="Liu G."/>
            <person name="Zhang H."/>
        </authorList>
    </citation>
    <scope>NUCLEOTIDE SEQUENCE</scope>
</reference>
<dbReference type="PANTHER" id="PTHR12010">
    <property type="entry name" value="40S RIBOSOMAL PROTEIN S29"/>
    <property type="match status" value="1"/>
</dbReference>
<comment type="cofactor">
    <cofactor evidence="1">
        <name>Zn(2+)</name>
        <dbReference type="ChEBI" id="CHEBI:29105"/>
    </cofactor>
</comment>
<dbReference type="GO" id="GO:0002181">
    <property type="term" value="P:cytoplasmic translation"/>
    <property type="evidence" value="ECO:0007669"/>
    <property type="project" value="TreeGrafter"/>
</dbReference>
<keyword evidence="7 11" id="KW-0689">Ribosomal protein</keyword>
<organism evidence="11">
    <name type="scientific">Calanus sinicus</name>
    <name type="common">Copepod</name>
    <dbReference type="NCBI Taxonomy" id="114070"/>
    <lineage>
        <taxon>Eukaryota</taxon>
        <taxon>Metazoa</taxon>
        <taxon>Ecdysozoa</taxon>
        <taxon>Arthropoda</taxon>
        <taxon>Crustacea</taxon>
        <taxon>Multicrustacea</taxon>
        <taxon>Hexanauplia</taxon>
        <taxon>Copepoda</taxon>
        <taxon>Calanoida</taxon>
        <taxon>Calanidae</taxon>
        <taxon>Calanus</taxon>
    </lineage>
</organism>
<keyword evidence="8" id="KW-0687">Ribonucleoprotein</keyword>
<dbReference type="Pfam" id="PF00253">
    <property type="entry name" value="Ribosomal_S14"/>
    <property type="match status" value="1"/>
</dbReference>
<evidence type="ECO:0000256" key="10">
    <source>
        <dbReference type="ARBA" id="ARBA00035455"/>
    </source>
</evidence>
<evidence type="ECO:0000256" key="2">
    <source>
        <dbReference type="ARBA" id="ARBA00004427"/>
    </source>
</evidence>
<dbReference type="GO" id="GO:0005791">
    <property type="term" value="C:rough endoplasmic reticulum"/>
    <property type="evidence" value="ECO:0007669"/>
    <property type="project" value="UniProtKB-SubCell"/>
</dbReference>
<dbReference type="EMBL" id="KT755149">
    <property type="protein sequence ID" value="ALS04983.1"/>
    <property type="molecule type" value="mRNA"/>
</dbReference>
<dbReference type="FunFam" id="4.10.830.10:FF:000002">
    <property type="entry name" value="40S ribosomal protein S29"/>
    <property type="match status" value="1"/>
</dbReference>
<dbReference type="InterPro" id="IPR043140">
    <property type="entry name" value="Ribosomal_uS14_sf"/>
</dbReference>